<keyword evidence="3 6" id="KW-0378">Hydrolase</keyword>
<organism evidence="6 7">
    <name type="scientific">Corynebacterium kalidii</name>
    <dbReference type="NCBI Taxonomy" id="2931982"/>
    <lineage>
        <taxon>Bacteria</taxon>
        <taxon>Bacillati</taxon>
        <taxon>Actinomycetota</taxon>
        <taxon>Actinomycetes</taxon>
        <taxon>Mycobacteriales</taxon>
        <taxon>Corynebacteriaceae</taxon>
        <taxon>Corynebacterium</taxon>
    </lineage>
</organism>
<evidence type="ECO:0000256" key="1">
    <source>
        <dbReference type="ARBA" id="ARBA00001709"/>
    </source>
</evidence>
<dbReference type="Gene3D" id="3.90.226.10">
    <property type="entry name" value="2-enoyl-CoA Hydratase, Chain A, domain 1"/>
    <property type="match status" value="1"/>
</dbReference>
<dbReference type="PANTHER" id="PTHR43176">
    <property type="entry name" value="3-HYDROXYISOBUTYRYL-COA HYDROLASE-RELATED"/>
    <property type="match status" value="1"/>
</dbReference>
<gene>
    <name evidence="6" type="ORF">MUN33_05205</name>
</gene>
<protein>
    <recommendedName>
        <fullName evidence="2">3-hydroxyisobutyryl-CoA hydrolase</fullName>
        <ecNumber evidence="2">3.1.2.4</ecNumber>
    </recommendedName>
</protein>
<dbReference type="PANTHER" id="PTHR43176:SF3">
    <property type="entry name" value="3-HYDROXYISOBUTYRYL-COA HYDROLASE, MITOCHONDRIAL"/>
    <property type="match status" value="1"/>
</dbReference>
<evidence type="ECO:0000313" key="7">
    <source>
        <dbReference type="Proteomes" id="UP001139207"/>
    </source>
</evidence>
<keyword evidence="7" id="KW-1185">Reference proteome</keyword>
<feature type="region of interest" description="Disordered" evidence="4">
    <location>
        <begin position="337"/>
        <end position="363"/>
    </location>
</feature>
<dbReference type="EMBL" id="JALIEA010000011">
    <property type="protein sequence ID" value="MCJ7858117.1"/>
    <property type="molecule type" value="Genomic_DNA"/>
</dbReference>
<dbReference type="InterPro" id="IPR032259">
    <property type="entry name" value="HIBYL-CoA-H"/>
</dbReference>
<dbReference type="InterPro" id="IPR029045">
    <property type="entry name" value="ClpP/crotonase-like_dom_sf"/>
</dbReference>
<dbReference type="Proteomes" id="UP001139207">
    <property type="component" value="Unassembled WGS sequence"/>
</dbReference>
<dbReference type="InterPro" id="IPR045004">
    <property type="entry name" value="ECH_dom"/>
</dbReference>
<dbReference type="AlphaFoldDB" id="A0A9X2AZ35"/>
<evidence type="ECO:0000256" key="2">
    <source>
        <dbReference type="ARBA" id="ARBA00011915"/>
    </source>
</evidence>
<sequence length="363" mass="38808">MNTTPTSQSADVRVEKLDGAGVITLDRPKALNALDHGMINAIAAALDSFRDDDAVDRVLLCSAGEKAYCAGGDVRSVRDSDLTGDYTPGDDLFRDEYDMNHALATFPTPTVALVDGIAMGGGLGVSAHAGVRVVTGRTWQSMPEMAIGFITDVGISHVFTHLPHVPENSRVALGVFLATTAYRLTVDDLLWSGLATHLLQDGDTAAFREALVSDGLDAALARTVGRDAAGESTLARNLDWITATFDGDDWSEIQRRVDAAEGDFADEVRAMLAPANPLSLVGATELLNYSAHVSLRRALDAEFALGCLLRRQPNFPEGVRAVLVDKDRQATFSPATVAEVTPEQREEIRRTVAGPAATPRNPR</sequence>
<comment type="catalytic activity">
    <reaction evidence="1">
        <text>3-hydroxy-2-methylpropanoyl-CoA + H2O = 3-hydroxy-2-methylpropanoate + CoA + H(+)</text>
        <dbReference type="Rhea" id="RHEA:20888"/>
        <dbReference type="ChEBI" id="CHEBI:11805"/>
        <dbReference type="ChEBI" id="CHEBI:15377"/>
        <dbReference type="ChEBI" id="CHEBI:15378"/>
        <dbReference type="ChEBI" id="CHEBI:57287"/>
        <dbReference type="ChEBI" id="CHEBI:57340"/>
        <dbReference type="EC" id="3.1.2.4"/>
    </reaction>
</comment>
<comment type="caution">
    <text evidence="6">The sequence shown here is derived from an EMBL/GenBank/DDBJ whole genome shotgun (WGS) entry which is preliminary data.</text>
</comment>
<feature type="domain" description="Enoyl-CoA hydratase/isomerase" evidence="5">
    <location>
        <begin position="21"/>
        <end position="346"/>
    </location>
</feature>
<evidence type="ECO:0000259" key="5">
    <source>
        <dbReference type="Pfam" id="PF16113"/>
    </source>
</evidence>
<reference evidence="6" key="1">
    <citation type="submission" date="2022-04" db="EMBL/GenBank/DDBJ databases">
        <title>Corynebacterium kalidii LD5P10.</title>
        <authorList>
            <person name="Sun J.Q."/>
        </authorList>
    </citation>
    <scope>NUCLEOTIDE SEQUENCE</scope>
    <source>
        <strain evidence="6">LD5P10</strain>
    </source>
</reference>
<dbReference type="CDD" id="cd06558">
    <property type="entry name" value="crotonase-like"/>
    <property type="match status" value="1"/>
</dbReference>
<dbReference type="GO" id="GO:0006574">
    <property type="term" value="P:L-valine catabolic process"/>
    <property type="evidence" value="ECO:0007669"/>
    <property type="project" value="TreeGrafter"/>
</dbReference>
<dbReference type="GO" id="GO:0003860">
    <property type="term" value="F:3-hydroxyisobutyryl-CoA hydrolase activity"/>
    <property type="evidence" value="ECO:0007669"/>
    <property type="project" value="UniProtKB-EC"/>
</dbReference>
<dbReference type="Pfam" id="PF16113">
    <property type="entry name" value="ECH_2"/>
    <property type="match status" value="1"/>
</dbReference>
<proteinExistence type="predicted"/>
<name>A0A9X2AZ35_9CORY</name>
<dbReference type="RefSeq" id="WP_244803823.1">
    <property type="nucleotide sequence ID" value="NZ_JALIEA010000011.1"/>
</dbReference>
<evidence type="ECO:0000256" key="3">
    <source>
        <dbReference type="ARBA" id="ARBA00022801"/>
    </source>
</evidence>
<dbReference type="SUPFAM" id="SSF52096">
    <property type="entry name" value="ClpP/crotonase"/>
    <property type="match status" value="1"/>
</dbReference>
<accession>A0A9X2AZ35</accession>
<dbReference type="NCBIfam" id="NF004127">
    <property type="entry name" value="PRK05617.1"/>
    <property type="match status" value="1"/>
</dbReference>
<dbReference type="EC" id="3.1.2.4" evidence="2"/>
<evidence type="ECO:0000313" key="6">
    <source>
        <dbReference type="EMBL" id="MCJ7858117.1"/>
    </source>
</evidence>
<evidence type="ECO:0000256" key="4">
    <source>
        <dbReference type="SAM" id="MobiDB-lite"/>
    </source>
</evidence>